<dbReference type="SUPFAM" id="SSF52540">
    <property type="entry name" value="P-loop containing nucleoside triphosphate hydrolases"/>
    <property type="match status" value="1"/>
</dbReference>
<organism evidence="5 6">
    <name type="scientific">Gluconacetobacter tumulisoli</name>
    <dbReference type="NCBI Taxonomy" id="1286189"/>
    <lineage>
        <taxon>Bacteria</taxon>
        <taxon>Pseudomonadati</taxon>
        <taxon>Pseudomonadota</taxon>
        <taxon>Alphaproteobacteria</taxon>
        <taxon>Acetobacterales</taxon>
        <taxon>Acetobacteraceae</taxon>
        <taxon>Gluconacetobacter</taxon>
    </lineage>
</organism>
<protein>
    <submittedName>
        <fullName evidence="5">ABC transporter ATP-binding protein</fullName>
    </submittedName>
</protein>
<dbReference type="CDD" id="cd03230">
    <property type="entry name" value="ABC_DR_subfamily_A"/>
    <property type="match status" value="1"/>
</dbReference>
<dbReference type="PANTHER" id="PTHR42939:SF1">
    <property type="entry name" value="ABC TRANSPORTER ATP-BINDING PROTEIN ALBC-RELATED"/>
    <property type="match status" value="1"/>
</dbReference>
<dbReference type="InterPro" id="IPR051782">
    <property type="entry name" value="ABC_Transporter_VariousFunc"/>
</dbReference>
<dbReference type="Proteomes" id="UP000578030">
    <property type="component" value="Unassembled WGS sequence"/>
</dbReference>
<dbReference type="PROSITE" id="PS00211">
    <property type="entry name" value="ABC_TRANSPORTER_1"/>
    <property type="match status" value="1"/>
</dbReference>
<dbReference type="AlphaFoldDB" id="A0A7W4K9G4"/>
<dbReference type="PANTHER" id="PTHR42939">
    <property type="entry name" value="ABC TRANSPORTER ATP-BINDING PROTEIN ALBC-RELATED"/>
    <property type="match status" value="1"/>
</dbReference>
<keyword evidence="3 5" id="KW-0067">ATP-binding</keyword>
<keyword evidence="6" id="KW-1185">Reference proteome</keyword>
<evidence type="ECO:0000259" key="4">
    <source>
        <dbReference type="PROSITE" id="PS50893"/>
    </source>
</evidence>
<feature type="domain" description="ABC transporter" evidence="4">
    <location>
        <begin position="14"/>
        <end position="240"/>
    </location>
</feature>
<name>A0A7W4K9G4_9PROT</name>
<keyword evidence="1" id="KW-0813">Transport</keyword>
<accession>A0A7W4K9G4</accession>
<evidence type="ECO:0000256" key="2">
    <source>
        <dbReference type="ARBA" id="ARBA00022741"/>
    </source>
</evidence>
<dbReference type="RefSeq" id="WP_182960423.1">
    <property type="nucleotide sequence ID" value="NZ_JABEQM010000013.1"/>
</dbReference>
<dbReference type="PROSITE" id="PS50893">
    <property type="entry name" value="ABC_TRANSPORTER_2"/>
    <property type="match status" value="1"/>
</dbReference>
<evidence type="ECO:0000256" key="1">
    <source>
        <dbReference type="ARBA" id="ARBA00022448"/>
    </source>
</evidence>
<dbReference type="GO" id="GO:0005524">
    <property type="term" value="F:ATP binding"/>
    <property type="evidence" value="ECO:0007669"/>
    <property type="project" value="UniProtKB-KW"/>
</dbReference>
<dbReference type="GO" id="GO:0016887">
    <property type="term" value="F:ATP hydrolysis activity"/>
    <property type="evidence" value="ECO:0007669"/>
    <property type="project" value="InterPro"/>
</dbReference>
<dbReference type="InterPro" id="IPR027417">
    <property type="entry name" value="P-loop_NTPase"/>
</dbReference>
<gene>
    <name evidence="5" type="ORF">HLH28_14455</name>
</gene>
<dbReference type="Pfam" id="PF00005">
    <property type="entry name" value="ABC_tran"/>
    <property type="match status" value="1"/>
</dbReference>
<dbReference type="InterPro" id="IPR003439">
    <property type="entry name" value="ABC_transporter-like_ATP-bd"/>
</dbReference>
<keyword evidence="2" id="KW-0547">Nucleotide-binding</keyword>
<evidence type="ECO:0000256" key="3">
    <source>
        <dbReference type="ARBA" id="ARBA00022840"/>
    </source>
</evidence>
<proteinExistence type="predicted"/>
<dbReference type="Gene3D" id="3.40.50.300">
    <property type="entry name" value="P-loop containing nucleotide triphosphate hydrolases"/>
    <property type="match status" value="1"/>
</dbReference>
<reference evidence="5 6" key="1">
    <citation type="submission" date="2020-04" db="EMBL/GenBank/DDBJ databases">
        <title>Description of novel Gluconacetobacter.</title>
        <authorList>
            <person name="Sombolestani A."/>
        </authorList>
    </citation>
    <scope>NUCLEOTIDE SEQUENCE [LARGE SCALE GENOMIC DNA]</scope>
    <source>
        <strain evidence="5 6">LMG 27802</strain>
    </source>
</reference>
<comment type="caution">
    <text evidence="5">The sequence shown here is derived from an EMBL/GenBank/DDBJ whole genome shotgun (WGS) entry which is preliminary data.</text>
</comment>
<sequence length="299" mass="32116">MTHAAPHATERSVVDITDLVKIFGTRRALDGMSVSIAPGEIVALLGPNGAGKSTLIGCLLGFLLPNSGSARIFGYEAGELPPEARARMGYVPQAMNAFPSFRVGQLIDYLGTFYAVPPPPPDPALLAWANLDMAARVKSLSGGQKQRLSIVLAFRHQPDFLVLDEPVASLDPQARRDFMALLADYCAGSQRSVLISSHILSDLEKVATRALFVARGRVVHDTPMARFRESIRWIVPTAGASALPADLLDGRLPLKPLGTDTATGAILVDGWCDAMRGHLADRADIRTPDLEAAFLEITR</sequence>
<dbReference type="InterPro" id="IPR017871">
    <property type="entry name" value="ABC_transporter-like_CS"/>
</dbReference>
<evidence type="ECO:0000313" key="6">
    <source>
        <dbReference type="Proteomes" id="UP000578030"/>
    </source>
</evidence>
<dbReference type="SMART" id="SM00382">
    <property type="entry name" value="AAA"/>
    <property type="match status" value="1"/>
</dbReference>
<dbReference type="InterPro" id="IPR003593">
    <property type="entry name" value="AAA+_ATPase"/>
</dbReference>
<dbReference type="EMBL" id="JABEQM010000013">
    <property type="protein sequence ID" value="MBB2202755.1"/>
    <property type="molecule type" value="Genomic_DNA"/>
</dbReference>
<evidence type="ECO:0000313" key="5">
    <source>
        <dbReference type="EMBL" id="MBB2202755.1"/>
    </source>
</evidence>